<evidence type="ECO:0000259" key="3">
    <source>
        <dbReference type="PROSITE" id="PS50222"/>
    </source>
</evidence>
<protein>
    <submittedName>
        <fullName evidence="5">Uncharacterized protein LOC109473404</fullName>
    </submittedName>
</protein>
<feature type="non-terminal residue" evidence="5">
    <location>
        <position position="987"/>
    </location>
</feature>
<dbReference type="InterPro" id="IPR032675">
    <property type="entry name" value="LRR_dom_sf"/>
</dbReference>
<evidence type="ECO:0000313" key="4">
    <source>
        <dbReference type="Proteomes" id="UP000515135"/>
    </source>
</evidence>
<dbReference type="KEGG" id="bbel:109473404"/>
<dbReference type="Gene3D" id="3.80.10.10">
    <property type="entry name" value="Ribonuclease Inhibitor"/>
    <property type="match status" value="2"/>
</dbReference>
<dbReference type="InterPro" id="IPR011992">
    <property type="entry name" value="EF-hand-dom_pair"/>
</dbReference>
<organism evidence="4 5">
    <name type="scientific">Branchiostoma belcheri</name>
    <name type="common">Amphioxus</name>
    <dbReference type="NCBI Taxonomy" id="7741"/>
    <lineage>
        <taxon>Eukaryota</taxon>
        <taxon>Metazoa</taxon>
        <taxon>Chordata</taxon>
        <taxon>Cephalochordata</taxon>
        <taxon>Leptocardii</taxon>
        <taxon>Amphioxiformes</taxon>
        <taxon>Branchiostomatidae</taxon>
        <taxon>Branchiostoma</taxon>
    </lineage>
</organism>
<accession>A0A6P4YWV8</accession>
<evidence type="ECO:0000256" key="1">
    <source>
        <dbReference type="ARBA" id="ARBA00022837"/>
    </source>
</evidence>
<feature type="domain" description="EF-hand" evidence="3">
    <location>
        <begin position="766"/>
        <end position="797"/>
    </location>
</feature>
<feature type="region of interest" description="Disordered" evidence="2">
    <location>
        <begin position="601"/>
        <end position="633"/>
    </location>
</feature>
<keyword evidence="4" id="KW-1185">Reference proteome</keyword>
<feature type="compositionally biased region" description="Low complexity" evidence="2">
    <location>
        <begin position="894"/>
        <end position="911"/>
    </location>
</feature>
<dbReference type="AlphaFoldDB" id="A0A6P4YWV8"/>
<name>A0A6P4YWV8_BRABE</name>
<dbReference type="RefSeq" id="XP_019628823.1">
    <property type="nucleotide sequence ID" value="XM_019773264.1"/>
</dbReference>
<feature type="region of interest" description="Disordered" evidence="2">
    <location>
        <begin position="500"/>
        <end position="549"/>
    </location>
</feature>
<dbReference type="SMART" id="SM00054">
    <property type="entry name" value="EFh"/>
    <property type="match status" value="2"/>
</dbReference>
<dbReference type="PROSITE" id="PS00018">
    <property type="entry name" value="EF_HAND_1"/>
    <property type="match status" value="1"/>
</dbReference>
<proteinExistence type="predicted"/>
<dbReference type="InterPro" id="IPR042847">
    <property type="entry name" value="EFC12"/>
</dbReference>
<feature type="domain" description="EF-hand" evidence="3">
    <location>
        <begin position="726"/>
        <end position="761"/>
    </location>
</feature>
<dbReference type="Proteomes" id="UP000515135">
    <property type="component" value="Unplaced"/>
</dbReference>
<dbReference type="PANTHER" id="PTHR47225">
    <property type="entry name" value="EF-HAND CALCIUM-BINDING DOMAIN-CONTAINING PROTEIN 12"/>
    <property type="match status" value="1"/>
</dbReference>
<dbReference type="GeneID" id="109473404"/>
<dbReference type="SMART" id="SM00368">
    <property type="entry name" value="LRR_RI"/>
    <property type="match status" value="8"/>
</dbReference>
<dbReference type="CDD" id="cd00051">
    <property type="entry name" value="EFh"/>
    <property type="match status" value="1"/>
</dbReference>
<reference evidence="5" key="1">
    <citation type="submission" date="2025-08" db="UniProtKB">
        <authorList>
            <consortium name="RefSeq"/>
        </authorList>
    </citation>
    <scope>IDENTIFICATION</scope>
    <source>
        <tissue evidence="5">Gonad</tissue>
    </source>
</reference>
<feature type="compositionally biased region" description="Acidic residues" evidence="2">
    <location>
        <begin position="55"/>
        <end position="81"/>
    </location>
</feature>
<feature type="region of interest" description="Disordered" evidence="2">
    <location>
        <begin position="888"/>
        <end position="940"/>
    </location>
</feature>
<dbReference type="Gene3D" id="1.10.238.10">
    <property type="entry name" value="EF-hand"/>
    <property type="match status" value="1"/>
</dbReference>
<dbReference type="InterPro" id="IPR001611">
    <property type="entry name" value="Leu-rich_rpt"/>
</dbReference>
<evidence type="ECO:0000256" key="2">
    <source>
        <dbReference type="SAM" id="MobiDB-lite"/>
    </source>
</evidence>
<dbReference type="SUPFAM" id="SSF52047">
    <property type="entry name" value="RNI-like"/>
    <property type="match status" value="1"/>
</dbReference>
<dbReference type="InterPro" id="IPR002048">
    <property type="entry name" value="EF_hand_dom"/>
</dbReference>
<dbReference type="PROSITE" id="PS50222">
    <property type="entry name" value="EF_HAND_2"/>
    <property type="match status" value="2"/>
</dbReference>
<keyword evidence="1" id="KW-0106">Calcium</keyword>
<gene>
    <name evidence="5" type="primary">LOC109473404</name>
</gene>
<dbReference type="GO" id="GO:0005509">
    <property type="term" value="F:calcium ion binding"/>
    <property type="evidence" value="ECO:0007669"/>
    <property type="project" value="InterPro"/>
</dbReference>
<feature type="compositionally biased region" description="Acidic residues" evidence="2">
    <location>
        <begin position="88"/>
        <end position="97"/>
    </location>
</feature>
<sequence>MESAHSVDVDIRNGQEPKVRRSIDMKIDVDSTVTDERCDQVLSDDEKLMEVQTDTLEDDLGGSYDDEESSESEFYTEEEEGEYHSDVSLDEDEDQEPPEPGMTPRMALKGDTGIEDVPGKQEYIDACKHLGVVPVWSFVRMMRVHRLRIRHRSLGPLGTRAICVPIALSPYITALDLEDNGMGAEGVWHVSDMLKFNQLITTVNLSYNNLGPEGALAMADMLVENKVITSINLSGNHFGESDGVHFARVLKDNTSLRELILKENEFRENGARLIGKGLVLNSTLRRLDLSWNHIRNKGALAICTAMKKNEGLRDLDVSWNGFSDAGAIAMAATLKVNVTLADLDLTNNRIGPTGVRAMANALLVNQTLTTLRMGKNNVPYEEGTILLKAIKKNKNSAMSELDLTLDLTDRLRSASQMLSVWALSDAAGSLGLARGWYRGCDRRYFLPEGDIPEKIRQRIRTIAAPARLRDSGSVVYSLEDVNQRVDGGVQIVQEAEDEVQAVRQRGGTARGRQRHQAGELQGQAGHQEHARHHQHHAGHPVPRFEDARGLGGPAQVVVQAHVVWRHHAQRHEERQHQAVRLHDDAERLDVRAARAGVDADWGRVPGNQVGENAARDGQDQHRQPHQAGVHGGSRYRASVHVLERVDHRPVPLDAQDGQEARTAEQSHELYDVAVSQDFLRFLRKINKLKGRNMTAVYGFVQRKVMKQDWQQPLEDPRRIFQDYILRNHLRVSDVFRRFDKKQNMVITVDEFRAGMKESNIIMEPWQLERLIQQLDSDGDGLIDYSDLLEGQRKLVHKERRQLKRKLTKKKIKVDEKKQVLEQMDVALRAKPPKEPVPLWRAVSKLALLATRSNSRDSRRSSVLQTPRLPSLTEGQAVSTAVSRWTALTARRASPRTTSQLSLRTTSQLSPRITSQSVLKAPDEPETTDQPILPAQPAPKASGIIAVDRMSPVKRSAADRRLSAGGRATRVTTPLTMMSILSREMANS</sequence>
<feature type="compositionally biased region" description="Basic and acidic residues" evidence="2">
    <location>
        <begin position="613"/>
        <end position="622"/>
    </location>
</feature>
<feature type="region of interest" description="Disordered" evidence="2">
    <location>
        <begin position="50"/>
        <end position="114"/>
    </location>
</feature>
<dbReference type="OrthoDB" id="120976at2759"/>
<evidence type="ECO:0000313" key="5">
    <source>
        <dbReference type="RefSeq" id="XP_019628823.1"/>
    </source>
</evidence>
<feature type="region of interest" description="Disordered" evidence="2">
    <location>
        <begin position="853"/>
        <end position="875"/>
    </location>
</feature>
<dbReference type="Pfam" id="PF13516">
    <property type="entry name" value="LRR_6"/>
    <property type="match status" value="5"/>
</dbReference>
<dbReference type="PANTHER" id="PTHR47225:SF1">
    <property type="entry name" value="EF-HAND CALCIUM-BINDING DOMAIN-CONTAINING PROTEIN 12"/>
    <property type="match status" value="1"/>
</dbReference>
<dbReference type="SUPFAM" id="SSF47473">
    <property type="entry name" value="EF-hand"/>
    <property type="match status" value="1"/>
</dbReference>
<dbReference type="InterPro" id="IPR018247">
    <property type="entry name" value="EF_Hand_1_Ca_BS"/>
</dbReference>
<feature type="compositionally biased region" description="Basic residues" evidence="2">
    <location>
        <begin position="529"/>
        <end position="538"/>
    </location>
</feature>